<dbReference type="PANTHER" id="PTHR38600">
    <property type="entry name" value="TRANSCRIPTIONAL REGULATORY PROTEIN"/>
    <property type="match status" value="1"/>
</dbReference>
<reference evidence="3" key="1">
    <citation type="submission" date="2016-10" db="EMBL/GenBank/DDBJ databases">
        <authorList>
            <person name="Varghese N."/>
            <person name="Submissions S."/>
        </authorList>
    </citation>
    <scope>NUCLEOTIDE SEQUENCE [LARGE SCALE GENOMIC DNA]</scope>
    <source>
        <strain evidence="3">DSM 26921</strain>
    </source>
</reference>
<dbReference type="OrthoDB" id="9790747at2"/>
<evidence type="ECO:0000313" key="3">
    <source>
        <dbReference type="Proteomes" id="UP000199658"/>
    </source>
</evidence>
<gene>
    <name evidence="2" type="ORF">SAMN04488002_3177</name>
</gene>
<dbReference type="Pfam" id="PF12840">
    <property type="entry name" value="HTH_20"/>
    <property type="match status" value="1"/>
</dbReference>
<dbReference type="InterPro" id="IPR036388">
    <property type="entry name" value="WH-like_DNA-bd_sf"/>
</dbReference>
<organism evidence="2 3">
    <name type="scientific">Litoreibacter janthinus</name>
    <dbReference type="NCBI Taxonomy" id="670154"/>
    <lineage>
        <taxon>Bacteria</taxon>
        <taxon>Pseudomonadati</taxon>
        <taxon>Pseudomonadota</taxon>
        <taxon>Alphaproteobacteria</taxon>
        <taxon>Rhodobacterales</taxon>
        <taxon>Roseobacteraceae</taxon>
        <taxon>Litoreibacter</taxon>
    </lineage>
</organism>
<accession>A0A1I6HMQ4</accession>
<dbReference type="PANTHER" id="PTHR38600:SF2">
    <property type="entry name" value="SLL0088 PROTEIN"/>
    <property type="match status" value="1"/>
</dbReference>
<dbReference type="PRINTS" id="PR00778">
    <property type="entry name" value="HTHARSR"/>
</dbReference>
<dbReference type="EMBL" id="FOYO01000001">
    <property type="protein sequence ID" value="SFR55749.1"/>
    <property type="molecule type" value="Genomic_DNA"/>
</dbReference>
<dbReference type="InterPro" id="IPR011991">
    <property type="entry name" value="ArsR-like_HTH"/>
</dbReference>
<feature type="domain" description="HTH arsR-type" evidence="1">
    <location>
        <begin position="1"/>
        <end position="90"/>
    </location>
</feature>
<dbReference type="CDD" id="cd00090">
    <property type="entry name" value="HTH_ARSR"/>
    <property type="match status" value="1"/>
</dbReference>
<dbReference type="Proteomes" id="UP000199658">
    <property type="component" value="Unassembled WGS sequence"/>
</dbReference>
<dbReference type="AlphaFoldDB" id="A0A1I6HMQ4"/>
<proteinExistence type="predicted"/>
<dbReference type="STRING" id="670154.SAMN04488002_3177"/>
<evidence type="ECO:0000259" key="1">
    <source>
        <dbReference type="PROSITE" id="PS50987"/>
    </source>
</evidence>
<dbReference type="Gene3D" id="1.10.10.10">
    <property type="entry name" value="Winged helix-like DNA-binding domain superfamily/Winged helix DNA-binding domain"/>
    <property type="match status" value="1"/>
</dbReference>
<dbReference type="GO" id="GO:0003700">
    <property type="term" value="F:DNA-binding transcription factor activity"/>
    <property type="evidence" value="ECO:0007669"/>
    <property type="project" value="InterPro"/>
</dbReference>
<keyword evidence="3" id="KW-1185">Reference proteome</keyword>
<protein>
    <submittedName>
        <fullName evidence="2">Transcriptional regulator, ArsR family</fullName>
    </submittedName>
</protein>
<dbReference type="NCBIfam" id="NF033788">
    <property type="entry name" value="HTH_metalloreg"/>
    <property type="match status" value="1"/>
</dbReference>
<dbReference type="SMART" id="SM00418">
    <property type="entry name" value="HTH_ARSR"/>
    <property type="match status" value="1"/>
</dbReference>
<dbReference type="PROSITE" id="PS50987">
    <property type="entry name" value="HTH_ARSR_2"/>
    <property type="match status" value="1"/>
</dbReference>
<sequence>MITEQPTFKALADPTRREILRQLAASDMTIAQVSNNFDMTRAAVKKHLTVLSDGGLITVRTKGRERINALNPEGFAPVRDWLTFFEQFWDDRLSDLKSAIEKDQPND</sequence>
<name>A0A1I6HMQ4_9RHOB</name>
<dbReference type="RefSeq" id="WP_090218739.1">
    <property type="nucleotide sequence ID" value="NZ_FOYO01000001.1"/>
</dbReference>
<dbReference type="InterPro" id="IPR036390">
    <property type="entry name" value="WH_DNA-bd_sf"/>
</dbReference>
<dbReference type="SUPFAM" id="SSF46785">
    <property type="entry name" value="Winged helix' DNA-binding domain"/>
    <property type="match status" value="1"/>
</dbReference>
<evidence type="ECO:0000313" key="2">
    <source>
        <dbReference type="EMBL" id="SFR55749.1"/>
    </source>
</evidence>
<dbReference type="InterPro" id="IPR001845">
    <property type="entry name" value="HTH_ArsR_DNA-bd_dom"/>
</dbReference>